<dbReference type="GO" id="GO:0060478">
    <property type="term" value="P:acrosomal vesicle exocytosis"/>
    <property type="evidence" value="ECO:0007669"/>
    <property type="project" value="InterPro"/>
</dbReference>
<dbReference type="RefSeq" id="XP_007946335.1">
    <property type="nucleotide sequence ID" value="XM_007948144.1"/>
</dbReference>
<feature type="region of interest" description="Disordered" evidence="1">
    <location>
        <begin position="1"/>
        <end position="90"/>
    </location>
</feature>
<feature type="compositionally biased region" description="Basic and acidic residues" evidence="1">
    <location>
        <begin position="59"/>
        <end position="80"/>
    </location>
</feature>
<organism evidence="3 4">
    <name type="scientific">Orycteropus afer afer</name>
    <dbReference type="NCBI Taxonomy" id="1230840"/>
    <lineage>
        <taxon>Eukaryota</taxon>
        <taxon>Metazoa</taxon>
        <taxon>Chordata</taxon>
        <taxon>Craniata</taxon>
        <taxon>Vertebrata</taxon>
        <taxon>Euteleostomi</taxon>
        <taxon>Mammalia</taxon>
        <taxon>Eutheria</taxon>
        <taxon>Afrotheria</taxon>
        <taxon>Tubulidentata</taxon>
        <taxon>Orycteropodidae</taxon>
        <taxon>Orycteropus</taxon>
    </lineage>
</organism>
<dbReference type="GO" id="GO:0005886">
    <property type="term" value="C:plasma membrane"/>
    <property type="evidence" value="ECO:0007669"/>
    <property type="project" value="InterPro"/>
</dbReference>
<dbReference type="GO" id="GO:0007342">
    <property type="term" value="P:fusion of sperm to egg plasma membrane involved in single fertilization"/>
    <property type="evidence" value="ECO:0007669"/>
    <property type="project" value="InterPro"/>
</dbReference>
<dbReference type="CTD" id="54586"/>
<name>A0A8B7AEB6_ORYAF</name>
<feature type="compositionally biased region" description="Polar residues" evidence="1">
    <location>
        <begin position="231"/>
        <end position="243"/>
    </location>
</feature>
<sequence length="258" mass="29837">MEPNFEEFPDAMPLYKQNKQQEKNKDKVPANEKNGNYYKDIKQSQAHTETSTTKTTENLTEKPTEEYTTKEPLEDHDNHFQKPNRGQNEPEFWTNLEKALNETSTREEHREEKDQLFNPIPNSDLDLVNKETVSDLEDIKLKLMLGISLMSLFLFLTLLTFGCATLYKLRQLSKQKCESQYSINPELAEMSYFHPSEGISDTSFSKSTENSMFWANNSSEFRKSGIRKSNSRNTADMTSTSLDEGSYINEDVNEEIPP</sequence>
<keyword evidence="2" id="KW-0472">Membrane</keyword>
<dbReference type="GO" id="GO:0006897">
    <property type="term" value="P:endocytosis"/>
    <property type="evidence" value="ECO:0007669"/>
    <property type="project" value="InterPro"/>
</dbReference>
<dbReference type="AlphaFoldDB" id="A0A8B7AEB6"/>
<evidence type="ECO:0000313" key="4">
    <source>
        <dbReference type="RefSeq" id="XP_007946335.1"/>
    </source>
</evidence>
<keyword evidence="2" id="KW-0812">Transmembrane</keyword>
<proteinExistence type="predicted"/>
<dbReference type="Pfam" id="PF15339">
    <property type="entry name" value="Afaf"/>
    <property type="match status" value="1"/>
</dbReference>
<dbReference type="PANTHER" id="PTHR36874">
    <property type="entry name" value="EQUATORIN"/>
    <property type="match status" value="1"/>
</dbReference>
<protein>
    <submittedName>
        <fullName evidence="4">Equatorin</fullName>
    </submittedName>
</protein>
<evidence type="ECO:0000256" key="2">
    <source>
        <dbReference type="SAM" id="Phobius"/>
    </source>
</evidence>
<dbReference type="InterPro" id="IPR029282">
    <property type="entry name" value="Eqtn/Afaf"/>
</dbReference>
<dbReference type="Proteomes" id="UP000694850">
    <property type="component" value="Unplaced"/>
</dbReference>
<feature type="compositionally biased region" description="Basic and acidic residues" evidence="1">
    <location>
        <begin position="19"/>
        <end position="30"/>
    </location>
</feature>
<dbReference type="GO" id="GO:0002081">
    <property type="term" value="C:outer acrosomal membrane"/>
    <property type="evidence" value="ECO:0007669"/>
    <property type="project" value="TreeGrafter"/>
</dbReference>
<reference evidence="4" key="1">
    <citation type="submission" date="2025-08" db="UniProtKB">
        <authorList>
            <consortium name="RefSeq"/>
        </authorList>
    </citation>
    <scope>IDENTIFICATION</scope>
</reference>
<dbReference type="GeneID" id="103203176"/>
<gene>
    <name evidence="4" type="primary">EQTN</name>
</gene>
<dbReference type="OrthoDB" id="9838271at2759"/>
<evidence type="ECO:0000256" key="1">
    <source>
        <dbReference type="SAM" id="MobiDB-lite"/>
    </source>
</evidence>
<evidence type="ECO:0000313" key="3">
    <source>
        <dbReference type="Proteomes" id="UP000694850"/>
    </source>
</evidence>
<dbReference type="GO" id="GO:0002079">
    <property type="term" value="C:inner acrosomal membrane"/>
    <property type="evidence" value="ECO:0007669"/>
    <property type="project" value="TreeGrafter"/>
</dbReference>
<accession>A0A8B7AEB6</accession>
<feature type="transmembrane region" description="Helical" evidence="2">
    <location>
        <begin position="143"/>
        <end position="167"/>
    </location>
</feature>
<keyword evidence="3" id="KW-1185">Reference proteome</keyword>
<dbReference type="PANTHER" id="PTHR36874:SF1">
    <property type="entry name" value="EQUATORIN"/>
    <property type="match status" value="1"/>
</dbReference>
<feature type="compositionally biased region" description="Low complexity" evidence="1">
    <location>
        <begin position="48"/>
        <end position="58"/>
    </location>
</feature>
<feature type="region of interest" description="Disordered" evidence="1">
    <location>
        <begin position="224"/>
        <end position="258"/>
    </location>
</feature>
<keyword evidence="2" id="KW-1133">Transmembrane helix</keyword>